<dbReference type="Proteomes" id="UP000315321">
    <property type="component" value="Unassembled WGS sequence"/>
</dbReference>
<evidence type="ECO:0000313" key="1">
    <source>
        <dbReference type="EMBL" id="TSJ64132.1"/>
    </source>
</evidence>
<dbReference type="InterPro" id="IPR011231">
    <property type="entry name" value="Phage_VT1-Sakai_H0018"/>
</dbReference>
<evidence type="ECO:0000313" key="2">
    <source>
        <dbReference type="Proteomes" id="UP000315321"/>
    </source>
</evidence>
<sequence>MKNYVQPGRTITLAAPYAVASGDGLLVGSVFGVATASAALGELVEAHLVGVFDLKKTASQAWSVGDKVYWDNTAKEVTKTVSTNTLIGAAIEAVGSSAGETIGRVRLNGTA</sequence>
<keyword evidence="2" id="KW-1185">Reference proteome</keyword>
<organism evidence="1 2">
    <name type="scientific">Ancylobacter moscoviensis</name>
    <dbReference type="NCBI Taxonomy" id="2597768"/>
    <lineage>
        <taxon>Bacteria</taxon>
        <taxon>Pseudomonadati</taxon>
        <taxon>Pseudomonadota</taxon>
        <taxon>Alphaproteobacteria</taxon>
        <taxon>Hyphomicrobiales</taxon>
        <taxon>Xanthobacteraceae</taxon>
        <taxon>Ancylobacter</taxon>
    </lineage>
</organism>
<dbReference type="PIRSF" id="PIRSF030771">
    <property type="entry name" value="UCP030771"/>
    <property type="match status" value="1"/>
</dbReference>
<dbReference type="RefSeq" id="WP_144341287.1">
    <property type="nucleotide sequence ID" value="NZ_VMBP01000001.1"/>
</dbReference>
<protein>
    <submittedName>
        <fullName evidence="1">DUF2190 family protein</fullName>
    </submittedName>
</protein>
<name>A0ABY3DUP5_9HYPH</name>
<comment type="caution">
    <text evidence="1">The sequence shown here is derived from an EMBL/GenBank/DDBJ whole genome shotgun (WGS) entry which is preliminary data.</text>
</comment>
<dbReference type="EMBL" id="VMBP01000001">
    <property type="protein sequence ID" value="TSJ64132.1"/>
    <property type="molecule type" value="Genomic_DNA"/>
</dbReference>
<gene>
    <name evidence="1" type="ORF">FO470_02220</name>
</gene>
<accession>A0ABY3DUP5</accession>
<dbReference type="Pfam" id="PF09956">
    <property type="entry name" value="Phage_cement_2"/>
    <property type="match status" value="1"/>
</dbReference>
<reference evidence="1 2" key="1">
    <citation type="submission" date="2019-07" db="EMBL/GenBank/DDBJ databases">
        <authorList>
            <person name="Grouzdev D.S."/>
        </authorList>
    </citation>
    <scope>NUCLEOTIDE SEQUENCE [LARGE SCALE GENOMIC DNA]</scope>
    <source>
        <strain evidence="1 2">3C</strain>
    </source>
</reference>
<proteinExistence type="predicted"/>